<name>A0A0R1ZKE5_9LACO</name>
<dbReference type="Gene3D" id="1.10.1660.10">
    <property type="match status" value="1"/>
</dbReference>
<evidence type="ECO:0000256" key="1">
    <source>
        <dbReference type="ARBA" id="ARBA00023125"/>
    </source>
</evidence>
<dbReference type="InterPro" id="IPR009061">
    <property type="entry name" value="DNA-bd_dom_put_sf"/>
</dbReference>
<dbReference type="CDD" id="cd01109">
    <property type="entry name" value="HTH_YyaN"/>
    <property type="match status" value="1"/>
</dbReference>
<proteinExistence type="predicted"/>
<dbReference type="PROSITE" id="PS50937">
    <property type="entry name" value="HTH_MERR_2"/>
    <property type="match status" value="1"/>
</dbReference>
<reference evidence="4 5" key="1">
    <citation type="journal article" date="2015" name="Genome Announc.">
        <title>Expanding the biotechnology potential of lactobacilli through comparative genomics of 213 strains and associated genera.</title>
        <authorList>
            <person name="Sun Z."/>
            <person name="Harris H.M."/>
            <person name="McCann A."/>
            <person name="Guo C."/>
            <person name="Argimon S."/>
            <person name="Zhang W."/>
            <person name="Yang X."/>
            <person name="Jeffery I.B."/>
            <person name="Cooney J.C."/>
            <person name="Kagawa T.F."/>
            <person name="Liu W."/>
            <person name="Song Y."/>
            <person name="Salvetti E."/>
            <person name="Wrobel A."/>
            <person name="Rasinkangas P."/>
            <person name="Parkhill J."/>
            <person name="Rea M.C."/>
            <person name="O'Sullivan O."/>
            <person name="Ritari J."/>
            <person name="Douillard F.P."/>
            <person name="Paul Ross R."/>
            <person name="Yang R."/>
            <person name="Briner A.E."/>
            <person name="Felis G.E."/>
            <person name="de Vos W.M."/>
            <person name="Barrangou R."/>
            <person name="Klaenhammer T.R."/>
            <person name="Caufield P.W."/>
            <person name="Cui Y."/>
            <person name="Zhang H."/>
            <person name="O'Toole P.W."/>
        </authorList>
    </citation>
    <scope>NUCLEOTIDE SEQUENCE [LARGE SCALE GENOMIC DNA]</scope>
    <source>
        <strain evidence="4 5">DSM 20505</strain>
    </source>
</reference>
<dbReference type="PANTHER" id="PTHR30204">
    <property type="entry name" value="REDOX-CYCLING DRUG-SENSING TRANSCRIPTIONAL ACTIVATOR SOXR"/>
    <property type="match status" value="1"/>
</dbReference>
<dbReference type="SUPFAM" id="SSF46955">
    <property type="entry name" value="Putative DNA-binding domain"/>
    <property type="match status" value="1"/>
</dbReference>
<sequence length="180" mass="20971">MTICRRKNATFRAEKQPGVTQPPEKKVHLTQSACLEVRSKVYAKFNHQYEGAEFMNIKEVSEQLHISTDTIRYWERVGVVPHIHRNASGYRDFTDSDIDWCSFAQCMRNAGVSIECLIEYIELYQQGPQTSGARKALLTDQLATIEQRMNEIQDTYARLKVKIDHYDEHDYLNPFKHTAK</sequence>
<feature type="coiled-coil region" evidence="2">
    <location>
        <begin position="135"/>
        <end position="162"/>
    </location>
</feature>
<dbReference type="Proteomes" id="UP000051679">
    <property type="component" value="Unassembled WGS sequence"/>
</dbReference>
<dbReference type="PANTHER" id="PTHR30204:SF98">
    <property type="entry name" value="HTH-TYPE TRANSCRIPTIONAL REGULATOR ADHR"/>
    <property type="match status" value="1"/>
</dbReference>
<feature type="domain" description="HTH merR-type" evidence="3">
    <location>
        <begin position="57"/>
        <end position="123"/>
    </location>
</feature>
<dbReference type="GO" id="GO:0003700">
    <property type="term" value="F:DNA-binding transcription factor activity"/>
    <property type="evidence" value="ECO:0007669"/>
    <property type="project" value="InterPro"/>
</dbReference>
<evidence type="ECO:0000313" key="4">
    <source>
        <dbReference type="EMBL" id="KRM55440.1"/>
    </source>
</evidence>
<evidence type="ECO:0000259" key="3">
    <source>
        <dbReference type="PROSITE" id="PS50937"/>
    </source>
</evidence>
<dbReference type="STRING" id="1291052.FC18_GL001335"/>
<dbReference type="AlphaFoldDB" id="A0A0R1ZKE5"/>
<dbReference type="Pfam" id="PF13411">
    <property type="entry name" value="MerR_1"/>
    <property type="match status" value="1"/>
</dbReference>
<evidence type="ECO:0000313" key="5">
    <source>
        <dbReference type="Proteomes" id="UP000051679"/>
    </source>
</evidence>
<keyword evidence="2" id="KW-0175">Coiled coil</keyword>
<keyword evidence="5" id="KW-1185">Reference proteome</keyword>
<keyword evidence="1" id="KW-0238">DNA-binding</keyword>
<evidence type="ECO:0000256" key="2">
    <source>
        <dbReference type="SAM" id="Coils"/>
    </source>
</evidence>
<accession>A0A0R1ZKE5</accession>
<organism evidence="4 5">
    <name type="scientific">Lacticaseibacillus sharpeae JCM 1186 = DSM 20505</name>
    <dbReference type="NCBI Taxonomy" id="1291052"/>
    <lineage>
        <taxon>Bacteria</taxon>
        <taxon>Bacillati</taxon>
        <taxon>Bacillota</taxon>
        <taxon>Bacilli</taxon>
        <taxon>Lactobacillales</taxon>
        <taxon>Lactobacillaceae</taxon>
        <taxon>Lacticaseibacillus</taxon>
    </lineage>
</organism>
<dbReference type="InterPro" id="IPR047057">
    <property type="entry name" value="MerR_fam"/>
</dbReference>
<dbReference type="EMBL" id="AYYO01000022">
    <property type="protein sequence ID" value="KRM55440.1"/>
    <property type="molecule type" value="Genomic_DNA"/>
</dbReference>
<gene>
    <name evidence="4" type="ORF">FC18_GL001335</name>
</gene>
<dbReference type="PATRIC" id="fig|1291052.5.peg.1353"/>
<dbReference type="SMART" id="SM00422">
    <property type="entry name" value="HTH_MERR"/>
    <property type="match status" value="1"/>
</dbReference>
<dbReference type="InterPro" id="IPR000551">
    <property type="entry name" value="MerR-type_HTH_dom"/>
</dbReference>
<comment type="caution">
    <text evidence="4">The sequence shown here is derived from an EMBL/GenBank/DDBJ whole genome shotgun (WGS) entry which is preliminary data.</text>
</comment>
<protein>
    <recommendedName>
        <fullName evidence="3">HTH merR-type domain-containing protein</fullName>
    </recommendedName>
</protein>
<dbReference type="GO" id="GO:0003677">
    <property type="term" value="F:DNA binding"/>
    <property type="evidence" value="ECO:0007669"/>
    <property type="project" value="UniProtKB-KW"/>
</dbReference>